<gene>
    <name evidence="1" type="ORF">AUR04nite_06310</name>
</gene>
<accession>A0A4Y4DII6</accession>
<evidence type="ECO:0000313" key="2">
    <source>
        <dbReference type="Proteomes" id="UP000316612"/>
    </source>
</evidence>
<comment type="caution">
    <text evidence="1">The sequence shown here is derived from an EMBL/GenBank/DDBJ whole genome shotgun (WGS) entry which is preliminary data.</text>
</comment>
<name>A0A4Y4DII6_GLUUR</name>
<dbReference type="AlphaFoldDB" id="A0A4Y4DII6"/>
<organism evidence="1 2">
    <name type="scientific">Glutamicibacter uratoxydans</name>
    <name type="common">Arthrobacter uratoxydans</name>
    <dbReference type="NCBI Taxonomy" id="43667"/>
    <lineage>
        <taxon>Bacteria</taxon>
        <taxon>Bacillati</taxon>
        <taxon>Actinomycetota</taxon>
        <taxon>Actinomycetes</taxon>
        <taxon>Micrococcales</taxon>
        <taxon>Micrococcaceae</taxon>
        <taxon>Glutamicibacter</taxon>
    </lineage>
</organism>
<proteinExistence type="predicted"/>
<protein>
    <submittedName>
        <fullName evidence="1">Uncharacterized protein</fullName>
    </submittedName>
</protein>
<dbReference type="Proteomes" id="UP000316612">
    <property type="component" value="Unassembled WGS sequence"/>
</dbReference>
<sequence length="54" mass="5737">MGWASDRSILEIIARDTPLSSASASTVNDLFILAVFTAQASPMLNSSINNPMPL</sequence>
<evidence type="ECO:0000313" key="1">
    <source>
        <dbReference type="EMBL" id="GED05099.1"/>
    </source>
</evidence>
<keyword evidence="2" id="KW-1185">Reference proteome</keyword>
<dbReference type="EMBL" id="BJNY01000002">
    <property type="protein sequence ID" value="GED05099.1"/>
    <property type="molecule type" value="Genomic_DNA"/>
</dbReference>
<reference evidence="1 2" key="1">
    <citation type="submission" date="2019-06" db="EMBL/GenBank/DDBJ databases">
        <title>Whole genome shotgun sequence of Glutamicibacter uratoxydans NBRC 15515.</title>
        <authorList>
            <person name="Hosoyama A."/>
            <person name="Uohara A."/>
            <person name="Ohji S."/>
            <person name="Ichikawa N."/>
        </authorList>
    </citation>
    <scope>NUCLEOTIDE SEQUENCE [LARGE SCALE GENOMIC DNA]</scope>
    <source>
        <strain evidence="1 2">NBRC 15515</strain>
    </source>
</reference>